<reference evidence="1" key="1">
    <citation type="submission" date="2020-10" db="EMBL/GenBank/DDBJ databases">
        <authorList>
            <person name="Abbas A."/>
            <person name="Razzaq R."/>
            <person name="Waqas M."/>
            <person name="Abbas N."/>
            <person name="Nielsen T.K."/>
            <person name="Hansen L.H."/>
            <person name="Hussain S."/>
            <person name="Shahid M."/>
        </authorList>
    </citation>
    <scope>NUCLEOTIDE SEQUENCE</scope>
    <source>
        <strain evidence="1">S14</strain>
    </source>
</reference>
<evidence type="ECO:0000313" key="2">
    <source>
        <dbReference type="Proteomes" id="UP001181622"/>
    </source>
</evidence>
<dbReference type="EMBL" id="JADBEO010000012">
    <property type="protein sequence ID" value="MDR4306421.1"/>
    <property type="molecule type" value="Genomic_DNA"/>
</dbReference>
<gene>
    <name evidence="1" type="ORF">IHQ68_07295</name>
</gene>
<proteinExistence type="predicted"/>
<dbReference type="RefSeq" id="WP_309390308.1">
    <property type="nucleotide sequence ID" value="NZ_JADBEO010000012.1"/>
</dbReference>
<organism evidence="1 2">
    <name type="scientific">Chelatococcus sambhunathii</name>
    <dbReference type="NCBI Taxonomy" id="363953"/>
    <lineage>
        <taxon>Bacteria</taxon>
        <taxon>Pseudomonadati</taxon>
        <taxon>Pseudomonadota</taxon>
        <taxon>Alphaproteobacteria</taxon>
        <taxon>Hyphomicrobiales</taxon>
        <taxon>Chelatococcaceae</taxon>
        <taxon>Chelatococcus</taxon>
    </lineage>
</organism>
<accession>A0ABU1DE83</accession>
<comment type="caution">
    <text evidence="1">The sequence shown here is derived from an EMBL/GenBank/DDBJ whole genome shotgun (WGS) entry which is preliminary data.</text>
</comment>
<protein>
    <submittedName>
        <fullName evidence="1">Uncharacterized protein</fullName>
    </submittedName>
</protein>
<evidence type="ECO:0000313" key="1">
    <source>
        <dbReference type="EMBL" id="MDR4306421.1"/>
    </source>
</evidence>
<name>A0ABU1DE83_9HYPH</name>
<sequence length="59" mass="6598">MGVAELVVAICLQAEPAACRIFHHRSPSAMQGCAIVEDVDPVTVEPGWYLARWTCKWKR</sequence>
<keyword evidence="2" id="KW-1185">Reference proteome</keyword>
<dbReference type="Proteomes" id="UP001181622">
    <property type="component" value="Unassembled WGS sequence"/>
</dbReference>